<keyword evidence="7 10" id="KW-0472">Membrane</keyword>
<gene>
    <name evidence="12" type="ORF">UW84_C0010G0012</name>
</gene>
<feature type="transmembrane region" description="Helical" evidence="10">
    <location>
        <begin position="169"/>
        <end position="190"/>
    </location>
</feature>
<dbReference type="Pfam" id="PF01809">
    <property type="entry name" value="YidD"/>
    <property type="match status" value="1"/>
</dbReference>
<comment type="caution">
    <text evidence="12">The sequence shown here is derived from an EMBL/GenBank/DDBJ whole genome shotgun (WGS) entry which is preliminary data.</text>
</comment>
<dbReference type="PANTHER" id="PTHR12428:SF65">
    <property type="entry name" value="CYTOCHROME C OXIDASE ASSEMBLY PROTEIN COX18, MITOCHONDRIAL"/>
    <property type="match status" value="1"/>
</dbReference>
<keyword evidence="6 10" id="KW-1133">Transmembrane helix</keyword>
<dbReference type="SMART" id="SM01234">
    <property type="entry name" value="Haemolytic"/>
    <property type="match status" value="1"/>
</dbReference>
<keyword evidence="4 9" id="KW-0812">Transmembrane</keyword>
<dbReference type="NCBIfam" id="TIGR03592">
    <property type="entry name" value="yidC_oxa1_cterm"/>
    <property type="match status" value="1"/>
</dbReference>
<dbReference type="PANTHER" id="PTHR12428">
    <property type="entry name" value="OXA1"/>
    <property type="match status" value="1"/>
</dbReference>
<dbReference type="Pfam" id="PF02096">
    <property type="entry name" value="60KD_IMP"/>
    <property type="match status" value="1"/>
</dbReference>
<evidence type="ECO:0000259" key="11">
    <source>
        <dbReference type="Pfam" id="PF02096"/>
    </source>
</evidence>
<evidence type="ECO:0000313" key="13">
    <source>
        <dbReference type="Proteomes" id="UP000034797"/>
    </source>
</evidence>
<feature type="transmembrane region" description="Helical" evidence="10">
    <location>
        <begin position="54"/>
        <end position="74"/>
    </location>
</feature>
<dbReference type="GO" id="GO:0032977">
    <property type="term" value="F:membrane insertase activity"/>
    <property type="evidence" value="ECO:0007669"/>
    <property type="project" value="InterPro"/>
</dbReference>
<keyword evidence="3" id="KW-1003">Cell membrane</keyword>
<evidence type="ECO:0000256" key="2">
    <source>
        <dbReference type="ARBA" id="ARBA00022448"/>
    </source>
</evidence>
<evidence type="ECO:0000256" key="9">
    <source>
        <dbReference type="RuleBase" id="RU003945"/>
    </source>
</evidence>
<evidence type="ECO:0000313" key="12">
    <source>
        <dbReference type="EMBL" id="KKT86529.1"/>
    </source>
</evidence>
<dbReference type="EMBL" id="LCJW01000010">
    <property type="protein sequence ID" value="KKT86529.1"/>
    <property type="molecule type" value="Genomic_DNA"/>
</dbReference>
<dbReference type="InterPro" id="IPR047196">
    <property type="entry name" value="YidC_ALB_C"/>
</dbReference>
<evidence type="ECO:0000256" key="7">
    <source>
        <dbReference type="ARBA" id="ARBA00023136"/>
    </source>
</evidence>
<dbReference type="GO" id="GO:0051205">
    <property type="term" value="P:protein insertion into membrane"/>
    <property type="evidence" value="ECO:0007669"/>
    <property type="project" value="TreeGrafter"/>
</dbReference>
<organism evidence="12 13">
    <name type="scientific">Candidatus Collierbacteria bacterium GW2011_GWA2_44_99</name>
    <dbReference type="NCBI Taxonomy" id="1618380"/>
    <lineage>
        <taxon>Bacteria</taxon>
        <taxon>Candidatus Collieribacteriota</taxon>
    </lineage>
</organism>
<feature type="domain" description="Membrane insertase YidC/Oxa/ALB C-terminal" evidence="11">
    <location>
        <begin position="55"/>
        <end position="257"/>
    </location>
</feature>
<evidence type="ECO:0000256" key="3">
    <source>
        <dbReference type="ARBA" id="ARBA00022475"/>
    </source>
</evidence>
<dbReference type="GO" id="GO:0005886">
    <property type="term" value="C:plasma membrane"/>
    <property type="evidence" value="ECO:0007669"/>
    <property type="project" value="UniProtKB-SubCell"/>
</dbReference>
<keyword evidence="8" id="KW-0143">Chaperone</keyword>
<name>A0A0G1NQP1_9BACT</name>
<evidence type="ECO:0000256" key="5">
    <source>
        <dbReference type="ARBA" id="ARBA00022927"/>
    </source>
</evidence>
<sequence length="275" mass="31330">MITFYQKYISPYYHALGRAIFGNSFACRFSPTCSEYAKESFRRHGIIIGTKLNLGLPIIAITLIIKFILIPLVLPSMKSAKKMQALKPALDRLKEKFKDKKELQVAQMALYKEQGINPAAGCLPQIVQIIILISLYQVFMEFIKQPSIGGILVNPRFLYLDLTKPDHTYIMPILAGLTQFIFSLMMMAGTESHIVNPKKKDEKKKEENSLEMAASMQQQMLYMMPIMTVVISLNFQSGLILYWVVSTIFSIVQQYYFSGLGGLKPILLKLRIIKQ</sequence>
<dbReference type="Proteomes" id="UP000034797">
    <property type="component" value="Unassembled WGS sequence"/>
</dbReference>
<dbReference type="GO" id="GO:0015031">
    <property type="term" value="P:protein transport"/>
    <property type="evidence" value="ECO:0007669"/>
    <property type="project" value="UniProtKB-KW"/>
</dbReference>
<dbReference type="AlphaFoldDB" id="A0A0G1NQP1"/>
<keyword evidence="5" id="KW-0653">Protein transport</keyword>
<evidence type="ECO:0000256" key="6">
    <source>
        <dbReference type="ARBA" id="ARBA00022989"/>
    </source>
</evidence>
<evidence type="ECO:0000256" key="1">
    <source>
        <dbReference type="ARBA" id="ARBA00004651"/>
    </source>
</evidence>
<protein>
    <submittedName>
        <fullName evidence="12">Membrane protein insertase YidC</fullName>
    </submittedName>
</protein>
<comment type="similarity">
    <text evidence="9">Belongs to the OXA1/ALB3/YidC family.</text>
</comment>
<feature type="transmembrane region" description="Helical" evidence="10">
    <location>
        <begin position="221"/>
        <end position="245"/>
    </location>
</feature>
<dbReference type="CDD" id="cd20070">
    <property type="entry name" value="5TM_YidC_Alb3"/>
    <property type="match status" value="1"/>
</dbReference>
<evidence type="ECO:0000256" key="10">
    <source>
        <dbReference type="SAM" id="Phobius"/>
    </source>
</evidence>
<evidence type="ECO:0000256" key="4">
    <source>
        <dbReference type="ARBA" id="ARBA00022692"/>
    </source>
</evidence>
<reference evidence="12 13" key="1">
    <citation type="journal article" date="2015" name="Nature">
        <title>rRNA introns, odd ribosomes, and small enigmatic genomes across a large radiation of phyla.</title>
        <authorList>
            <person name="Brown C.T."/>
            <person name="Hug L.A."/>
            <person name="Thomas B.C."/>
            <person name="Sharon I."/>
            <person name="Castelle C.J."/>
            <person name="Singh A."/>
            <person name="Wilkins M.J."/>
            <person name="Williams K.H."/>
            <person name="Banfield J.F."/>
        </authorList>
    </citation>
    <scope>NUCLEOTIDE SEQUENCE [LARGE SCALE GENOMIC DNA]</scope>
</reference>
<dbReference type="InterPro" id="IPR002696">
    <property type="entry name" value="Membr_insert_effic_factor_YidD"/>
</dbReference>
<evidence type="ECO:0000256" key="8">
    <source>
        <dbReference type="ARBA" id="ARBA00023186"/>
    </source>
</evidence>
<accession>A0A0G1NQP1</accession>
<keyword evidence="2" id="KW-0813">Transport</keyword>
<proteinExistence type="inferred from homology"/>
<dbReference type="InterPro" id="IPR028055">
    <property type="entry name" value="YidC/Oxa/ALB_C"/>
</dbReference>
<comment type="subcellular location">
    <subcellularLocation>
        <location evidence="1">Cell membrane</location>
        <topology evidence="1">Multi-pass membrane protein</topology>
    </subcellularLocation>
    <subcellularLocation>
        <location evidence="9">Membrane</location>
        <topology evidence="9">Multi-pass membrane protein</topology>
    </subcellularLocation>
</comment>
<dbReference type="InterPro" id="IPR001708">
    <property type="entry name" value="YidC/ALB3/OXA1/COX18"/>
</dbReference>
<dbReference type="PATRIC" id="fig|1618380.3.peg.156"/>